<name>A0AAW1HF95_POPJA</name>
<gene>
    <name evidence="1" type="ORF">QE152_g40833</name>
</gene>
<reference evidence="1 2" key="1">
    <citation type="journal article" date="2024" name="BMC Genomics">
        <title>De novo assembly and annotation of Popillia japonica's genome with initial clues to its potential as an invasive pest.</title>
        <authorList>
            <person name="Cucini C."/>
            <person name="Boschi S."/>
            <person name="Funari R."/>
            <person name="Cardaioli E."/>
            <person name="Iannotti N."/>
            <person name="Marturano G."/>
            <person name="Paoli F."/>
            <person name="Bruttini M."/>
            <person name="Carapelli A."/>
            <person name="Frati F."/>
            <person name="Nardi F."/>
        </authorList>
    </citation>
    <scope>NUCLEOTIDE SEQUENCE [LARGE SCALE GENOMIC DNA]</scope>
    <source>
        <strain evidence="1">DMR45628</strain>
    </source>
</reference>
<dbReference type="AlphaFoldDB" id="A0AAW1HF95"/>
<proteinExistence type="predicted"/>
<organism evidence="1 2">
    <name type="scientific">Popillia japonica</name>
    <name type="common">Japanese beetle</name>
    <dbReference type="NCBI Taxonomy" id="7064"/>
    <lineage>
        <taxon>Eukaryota</taxon>
        <taxon>Metazoa</taxon>
        <taxon>Ecdysozoa</taxon>
        <taxon>Arthropoda</taxon>
        <taxon>Hexapoda</taxon>
        <taxon>Insecta</taxon>
        <taxon>Pterygota</taxon>
        <taxon>Neoptera</taxon>
        <taxon>Endopterygota</taxon>
        <taxon>Coleoptera</taxon>
        <taxon>Polyphaga</taxon>
        <taxon>Scarabaeiformia</taxon>
        <taxon>Scarabaeidae</taxon>
        <taxon>Rutelinae</taxon>
        <taxon>Popillia</taxon>
    </lineage>
</organism>
<evidence type="ECO:0000313" key="2">
    <source>
        <dbReference type="Proteomes" id="UP001458880"/>
    </source>
</evidence>
<comment type="caution">
    <text evidence="1">The sequence shown here is derived from an EMBL/GenBank/DDBJ whole genome shotgun (WGS) entry which is preliminary data.</text>
</comment>
<dbReference type="EMBL" id="JASPKY010001493">
    <property type="protein sequence ID" value="KAK9674816.1"/>
    <property type="molecule type" value="Genomic_DNA"/>
</dbReference>
<accession>A0AAW1HF95</accession>
<protein>
    <submittedName>
        <fullName evidence="1">Uncharacterized protein</fullName>
    </submittedName>
</protein>
<sequence length="93" mass="10800">MIAGVTRANREPFLISSFHYFFHENTKPGHVNSERIPITMPTTATFANDEVLITEIGPLRKMVPYIEEEYKNFYEEILNWATKPRTRNGNAPE</sequence>
<keyword evidence="2" id="KW-1185">Reference proteome</keyword>
<evidence type="ECO:0000313" key="1">
    <source>
        <dbReference type="EMBL" id="KAK9674816.1"/>
    </source>
</evidence>
<dbReference type="Proteomes" id="UP001458880">
    <property type="component" value="Unassembled WGS sequence"/>
</dbReference>